<dbReference type="RefSeq" id="WP_072970757.1">
    <property type="nucleotide sequence ID" value="NZ_FRBY01000002.1"/>
</dbReference>
<organism evidence="1 2">
    <name type="scientific">Flavobacterium saccharophilum</name>
    <dbReference type="NCBI Taxonomy" id="29534"/>
    <lineage>
        <taxon>Bacteria</taxon>
        <taxon>Pseudomonadati</taxon>
        <taxon>Bacteroidota</taxon>
        <taxon>Flavobacteriia</taxon>
        <taxon>Flavobacteriales</taxon>
        <taxon>Flavobacteriaceae</taxon>
        <taxon>Flavobacterium</taxon>
    </lineage>
</organism>
<name>A0A1M7CTD7_9FLAO</name>
<evidence type="ECO:0000313" key="1">
    <source>
        <dbReference type="EMBL" id="SHL70485.1"/>
    </source>
</evidence>
<evidence type="ECO:0000313" key="2">
    <source>
        <dbReference type="Proteomes" id="UP000184121"/>
    </source>
</evidence>
<sequence length="72" mass="7883">MAQQGARISTDRFGNPYQLIGCKDKKGSGFSQGYIELGGKLYKIEPSPASKEGVEYWVKVTLVKKRPTAGSM</sequence>
<dbReference type="Proteomes" id="UP000184121">
    <property type="component" value="Unassembled WGS sequence"/>
</dbReference>
<proteinExistence type="predicted"/>
<dbReference type="EMBL" id="FRBY01000002">
    <property type="protein sequence ID" value="SHL70485.1"/>
    <property type="molecule type" value="Genomic_DNA"/>
</dbReference>
<keyword evidence="2" id="KW-1185">Reference proteome</keyword>
<gene>
    <name evidence="1" type="ORF">SAMN05444366_1273</name>
</gene>
<reference evidence="2" key="1">
    <citation type="submission" date="2016-11" db="EMBL/GenBank/DDBJ databases">
        <authorList>
            <person name="Varghese N."/>
            <person name="Submissions S."/>
        </authorList>
    </citation>
    <scope>NUCLEOTIDE SEQUENCE [LARGE SCALE GENOMIC DNA]</scope>
    <source>
        <strain evidence="2">DSM 1811</strain>
    </source>
</reference>
<dbReference type="OrthoDB" id="1368785at2"/>
<dbReference type="STRING" id="29534.SAMN05444366_1273"/>
<dbReference type="AlphaFoldDB" id="A0A1M7CTD7"/>
<accession>A0A1M7CTD7</accession>
<protein>
    <submittedName>
        <fullName evidence="1">Uncharacterized protein</fullName>
    </submittedName>
</protein>